<comment type="caution">
    <text evidence="1">The sequence shown here is derived from an EMBL/GenBank/DDBJ whole genome shotgun (WGS) entry which is preliminary data.</text>
</comment>
<sequence>MAAQRTICDGAILRRLSSAIKETSPKSVIDFGALCGEINYRLAKQFPEVGVYGVDRQEIVKKLNDEAYSLPNLHFRDGDIFESLKTVDEEFVLFTKTRTTVLCYPDFVRGSITSAIVKASRLLLVLSLRALAEMRAVSPNIRSATTRSFSAWS</sequence>
<protein>
    <recommendedName>
        <fullName evidence="3">Methyltransferase domain-containing protein</fullName>
    </recommendedName>
</protein>
<evidence type="ECO:0000313" key="2">
    <source>
        <dbReference type="Proteomes" id="UP000094412"/>
    </source>
</evidence>
<dbReference type="AlphaFoldDB" id="A0A1C2DSH3"/>
<organism evidence="1 2">
    <name type="scientific">Mesorhizobium hungaricum</name>
    <dbReference type="NCBI Taxonomy" id="1566387"/>
    <lineage>
        <taxon>Bacteria</taxon>
        <taxon>Pseudomonadati</taxon>
        <taxon>Pseudomonadota</taxon>
        <taxon>Alphaproteobacteria</taxon>
        <taxon>Hyphomicrobiales</taxon>
        <taxon>Phyllobacteriaceae</taxon>
        <taxon>Mesorhizobium</taxon>
    </lineage>
</organism>
<evidence type="ECO:0000313" key="1">
    <source>
        <dbReference type="EMBL" id="OCX17720.1"/>
    </source>
</evidence>
<accession>A0A1C2DSH3</accession>
<gene>
    <name evidence="1" type="ORF">QV13_13370</name>
</gene>
<keyword evidence="2" id="KW-1185">Reference proteome</keyword>
<dbReference type="Gene3D" id="3.40.50.150">
    <property type="entry name" value="Vaccinia Virus protein VP39"/>
    <property type="match status" value="1"/>
</dbReference>
<proteinExistence type="predicted"/>
<dbReference type="InterPro" id="IPR029063">
    <property type="entry name" value="SAM-dependent_MTases_sf"/>
</dbReference>
<dbReference type="EMBL" id="MDEO01000032">
    <property type="protein sequence ID" value="OCX17720.1"/>
    <property type="molecule type" value="Genomic_DNA"/>
</dbReference>
<dbReference type="SUPFAM" id="SSF53335">
    <property type="entry name" value="S-adenosyl-L-methionine-dependent methyltransferases"/>
    <property type="match status" value="1"/>
</dbReference>
<evidence type="ECO:0008006" key="3">
    <source>
        <dbReference type="Google" id="ProtNLM"/>
    </source>
</evidence>
<reference evidence="1 2" key="1">
    <citation type="submission" date="2016-08" db="EMBL/GenBank/DDBJ databases">
        <title>Whole genome sequence of Mesorhizobium sp. strain UASWS1009 isolated from industrial sewage.</title>
        <authorList>
            <person name="Crovadore J."/>
            <person name="Calmin G."/>
            <person name="Chablais R."/>
            <person name="Cochard B."/>
            <person name="Lefort F."/>
        </authorList>
    </citation>
    <scope>NUCLEOTIDE SEQUENCE [LARGE SCALE GENOMIC DNA]</scope>
    <source>
        <strain evidence="1 2">UASWS1009</strain>
    </source>
</reference>
<dbReference type="Proteomes" id="UP000094412">
    <property type="component" value="Unassembled WGS sequence"/>
</dbReference>
<name>A0A1C2DSH3_9HYPH</name>